<dbReference type="Proteomes" id="UP000789901">
    <property type="component" value="Unassembled WGS sequence"/>
</dbReference>
<organism evidence="1 2">
    <name type="scientific">Gigaspora margarita</name>
    <dbReference type="NCBI Taxonomy" id="4874"/>
    <lineage>
        <taxon>Eukaryota</taxon>
        <taxon>Fungi</taxon>
        <taxon>Fungi incertae sedis</taxon>
        <taxon>Mucoromycota</taxon>
        <taxon>Glomeromycotina</taxon>
        <taxon>Glomeromycetes</taxon>
        <taxon>Diversisporales</taxon>
        <taxon>Gigasporaceae</taxon>
        <taxon>Gigaspora</taxon>
    </lineage>
</organism>
<protein>
    <submittedName>
        <fullName evidence="1">2444_t:CDS:1</fullName>
    </submittedName>
</protein>
<sequence>MSDSDEIIWETDKINNKVEDYELLEKEADEFIFGKWNSKNHNENTIEKDIINKNENDEFLYKFDEDGYENLGLLLEKEKINSEYQLNDYLKNEDVDKLVINLYKGKYTEVDKDVFLRNFPGVFIIYKHNREKKYTDYFENVKFFIVKGSVDFEIKINNLEKN</sequence>
<reference evidence="1 2" key="1">
    <citation type="submission" date="2021-06" db="EMBL/GenBank/DDBJ databases">
        <authorList>
            <person name="Kallberg Y."/>
            <person name="Tangrot J."/>
            <person name="Rosling A."/>
        </authorList>
    </citation>
    <scope>NUCLEOTIDE SEQUENCE [LARGE SCALE GENOMIC DNA]</scope>
    <source>
        <strain evidence="1 2">120-4 pot B 10/14</strain>
    </source>
</reference>
<evidence type="ECO:0000313" key="1">
    <source>
        <dbReference type="EMBL" id="CAG8829962.1"/>
    </source>
</evidence>
<name>A0ABN7WF62_GIGMA</name>
<accession>A0ABN7WF62</accession>
<evidence type="ECO:0000313" key="2">
    <source>
        <dbReference type="Proteomes" id="UP000789901"/>
    </source>
</evidence>
<dbReference type="EMBL" id="CAJVQB010041925">
    <property type="protein sequence ID" value="CAG8829962.1"/>
    <property type="molecule type" value="Genomic_DNA"/>
</dbReference>
<gene>
    <name evidence="1" type="ORF">GMARGA_LOCUS30145</name>
</gene>
<comment type="caution">
    <text evidence="1">The sequence shown here is derived from an EMBL/GenBank/DDBJ whole genome shotgun (WGS) entry which is preliminary data.</text>
</comment>
<keyword evidence="2" id="KW-1185">Reference proteome</keyword>
<proteinExistence type="predicted"/>